<name>A0AAD9PNJ6_9APIC</name>
<gene>
    <name evidence="1" type="ORF">BdWA1_000844</name>
</gene>
<accession>A0AAD9PNJ6</accession>
<dbReference type="EMBL" id="JALLKP010000001">
    <property type="protein sequence ID" value="KAK2197841.1"/>
    <property type="molecule type" value="Genomic_DNA"/>
</dbReference>
<comment type="caution">
    <text evidence="1">The sequence shown here is derived from an EMBL/GenBank/DDBJ whole genome shotgun (WGS) entry which is preliminary data.</text>
</comment>
<sequence>MPKRPFVVNLLNSNTWNLVLKRSKTTKSGALETKSLYVPYIPPNAVADTVAALKDRESLREILNLVSGASDSLDSLEHRRIFQKVHEAYMTHISKLRRYFSSREDEIRSNVLEAIAQLPLNLYEEAVCSNVMHEHLCHKRVFRNDWLATLSSLELQKLDTYRMLMYLRYPFAQIKSKQPGLFWIQQSKAINRQKQASLFKGRK</sequence>
<evidence type="ECO:0000313" key="1">
    <source>
        <dbReference type="EMBL" id="KAK2197841.1"/>
    </source>
</evidence>
<keyword evidence="2" id="KW-1185">Reference proteome</keyword>
<dbReference type="GeneID" id="94335142"/>
<dbReference type="AlphaFoldDB" id="A0AAD9PNJ6"/>
<organism evidence="1 2">
    <name type="scientific">Babesia duncani</name>
    <dbReference type="NCBI Taxonomy" id="323732"/>
    <lineage>
        <taxon>Eukaryota</taxon>
        <taxon>Sar</taxon>
        <taxon>Alveolata</taxon>
        <taxon>Apicomplexa</taxon>
        <taxon>Aconoidasida</taxon>
        <taxon>Piroplasmida</taxon>
        <taxon>Babesiidae</taxon>
        <taxon>Babesia</taxon>
    </lineage>
</organism>
<dbReference type="Proteomes" id="UP001214638">
    <property type="component" value="Unassembled WGS sequence"/>
</dbReference>
<protein>
    <submittedName>
        <fullName evidence="1">Uncharacterized protein</fullName>
    </submittedName>
</protein>
<proteinExistence type="predicted"/>
<reference evidence="1" key="1">
    <citation type="journal article" date="2023" name="Nat. Microbiol.">
        <title>Babesia duncani multi-omics identifies virulence factors and drug targets.</title>
        <authorList>
            <person name="Singh P."/>
            <person name="Lonardi S."/>
            <person name="Liang Q."/>
            <person name="Vydyam P."/>
            <person name="Khabirova E."/>
            <person name="Fang T."/>
            <person name="Gihaz S."/>
            <person name="Thekkiniath J."/>
            <person name="Munshi M."/>
            <person name="Abel S."/>
            <person name="Ciampossin L."/>
            <person name="Batugedara G."/>
            <person name="Gupta M."/>
            <person name="Lu X.M."/>
            <person name="Lenz T."/>
            <person name="Chakravarty S."/>
            <person name="Cornillot E."/>
            <person name="Hu Y."/>
            <person name="Ma W."/>
            <person name="Gonzalez L.M."/>
            <person name="Sanchez S."/>
            <person name="Estrada K."/>
            <person name="Sanchez-Flores A."/>
            <person name="Montero E."/>
            <person name="Harb O.S."/>
            <person name="Le Roch K.G."/>
            <person name="Mamoun C.B."/>
        </authorList>
    </citation>
    <scope>NUCLEOTIDE SEQUENCE</scope>
    <source>
        <strain evidence="1">WA1</strain>
    </source>
</reference>
<evidence type="ECO:0000313" key="2">
    <source>
        <dbReference type="Proteomes" id="UP001214638"/>
    </source>
</evidence>
<dbReference type="RefSeq" id="XP_067804683.1">
    <property type="nucleotide sequence ID" value="XM_067945892.1"/>
</dbReference>
<dbReference type="KEGG" id="bdw:94335142"/>